<proteinExistence type="inferred from homology"/>
<dbReference type="EC" id="2.4.2.31" evidence="6"/>
<gene>
    <name evidence="9" type="ORF">OTI717_LOCUS27704</name>
    <name evidence="8" type="ORF">RFH988_LOCUS28474</name>
</gene>
<evidence type="ECO:0000256" key="3">
    <source>
        <dbReference type="ARBA" id="ARBA00022679"/>
    </source>
</evidence>
<dbReference type="InterPro" id="IPR000768">
    <property type="entry name" value="ART"/>
</dbReference>
<evidence type="ECO:0000256" key="2">
    <source>
        <dbReference type="ARBA" id="ARBA00022676"/>
    </source>
</evidence>
<evidence type="ECO:0000256" key="5">
    <source>
        <dbReference type="ARBA" id="ARBA00047597"/>
    </source>
</evidence>
<keyword evidence="3 6" id="KW-0808">Transferase</keyword>
<dbReference type="PROSITE" id="PS51996">
    <property type="entry name" value="TR_MART"/>
    <property type="match status" value="1"/>
</dbReference>
<keyword evidence="4" id="KW-0548">Nucleotidyltransferase</keyword>
<sequence>MVESWGSNNTSKKQLTFVWLDSDAFENDENLETQQELYAIADNVEIFTDSNVCEEFIRSVPNQRLVLFASGRLGLHIIPRIHQLKQIIAIYIYCINKTKYEQWTKDFDKIKAVIVKRDELVHSVLSEKKNNVGQLEENSSVFVIPQHSQAAVTHNPVTTLPQSSTASTHDIQSISSSSKEYEQMPLVSIETATAPLMKIVPNLEQMVTTAKSNCYAPDDGLSSDESASIMLYTMEWSTIEPSFCYFLNRALNSNDEKQLRPWFHYLKLISHALAKLKTQRRTIYRVITEDVSRRYQEGNKFVWSEFISGTTYVKALDDEKNFSQGSKRTLFTIECETGKDISRHTFSDEHDDILLIPGRQFEVVACLDPGDGLRMIQIKEVTLT</sequence>
<keyword evidence="2 6" id="KW-0328">Glycosyltransferase</keyword>
<name>A0A815BY03_9BILA</name>
<accession>A0A815BY03</accession>
<dbReference type="EMBL" id="CAJNOO010002534">
    <property type="protein sequence ID" value="CAF1276607.1"/>
    <property type="molecule type" value="Genomic_DNA"/>
</dbReference>
<organism evidence="8 10">
    <name type="scientific">Rotaria sordida</name>
    <dbReference type="NCBI Taxonomy" id="392033"/>
    <lineage>
        <taxon>Eukaryota</taxon>
        <taxon>Metazoa</taxon>
        <taxon>Spiralia</taxon>
        <taxon>Gnathifera</taxon>
        <taxon>Rotifera</taxon>
        <taxon>Eurotatoria</taxon>
        <taxon>Bdelloidea</taxon>
        <taxon>Philodinida</taxon>
        <taxon>Philodinidae</taxon>
        <taxon>Rotaria</taxon>
    </lineage>
</organism>
<dbReference type="SUPFAM" id="SSF56399">
    <property type="entry name" value="ADP-ribosylation"/>
    <property type="match status" value="1"/>
</dbReference>
<dbReference type="GO" id="GO:0106274">
    <property type="term" value="F:NAD+-protein-arginine ADP-ribosyltransferase activity"/>
    <property type="evidence" value="ECO:0007669"/>
    <property type="project" value="UniProtKB-EC"/>
</dbReference>
<dbReference type="AlphaFoldDB" id="A0A815BY03"/>
<comment type="similarity">
    <text evidence="1 6">Belongs to the Arg-specific ADP-ribosyltransferase family.</text>
</comment>
<evidence type="ECO:0000313" key="10">
    <source>
        <dbReference type="Proteomes" id="UP000663882"/>
    </source>
</evidence>
<comment type="catalytic activity">
    <reaction evidence="5 6">
        <text>L-arginyl-[protein] + NAD(+) = N(omega)-(ADP-D-ribosyl)-L-arginyl-[protein] + nicotinamide + H(+)</text>
        <dbReference type="Rhea" id="RHEA:19149"/>
        <dbReference type="Rhea" id="RHEA-COMP:10532"/>
        <dbReference type="Rhea" id="RHEA-COMP:15087"/>
        <dbReference type="ChEBI" id="CHEBI:15378"/>
        <dbReference type="ChEBI" id="CHEBI:17154"/>
        <dbReference type="ChEBI" id="CHEBI:29965"/>
        <dbReference type="ChEBI" id="CHEBI:57540"/>
        <dbReference type="ChEBI" id="CHEBI:142554"/>
        <dbReference type="EC" id="2.4.2.31"/>
    </reaction>
</comment>
<evidence type="ECO:0000256" key="6">
    <source>
        <dbReference type="RuleBase" id="RU361228"/>
    </source>
</evidence>
<evidence type="ECO:0000256" key="7">
    <source>
        <dbReference type="SAM" id="MobiDB-lite"/>
    </source>
</evidence>
<keyword evidence="6" id="KW-0520">NAD</keyword>
<evidence type="ECO:0000313" key="9">
    <source>
        <dbReference type="EMBL" id="CAF3976153.1"/>
    </source>
</evidence>
<evidence type="ECO:0000313" key="8">
    <source>
        <dbReference type="EMBL" id="CAF1276607.1"/>
    </source>
</evidence>
<dbReference type="GO" id="GO:0016779">
    <property type="term" value="F:nucleotidyltransferase activity"/>
    <property type="evidence" value="ECO:0007669"/>
    <property type="project" value="UniProtKB-KW"/>
</dbReference>
<dbReference type="Proteomes" id="UP000663882">
    <property type="component" value="Unassembled WGS sequence"/>
</dbReference>
<dbReference type="OrthoDB" id="423533at2759"/>
<dbReference type="EMBL" id="CAJOAX010006290">
    <property type="protein sequence ID" value="CAF3976153.1"/>
    <property type="molecule type" value="Genomic_DNA"/>
</dbReference>
<feature type="compositionally biased region" description="Polar residues" evidence="7">
    <location>
        <begin position="158"/>
        <end position="172"/>
    </location>
</feature>
<comment type="caution">
    <text evidence="8">The sequence shown here is derived from an EMBL/GenBank/DDBJ whole genome shotgun (WGS) entry which is preliminary data.</text>
</comment>
<evidence type="ECO:0000256" key="1">
    <source>
        <dbReference type="ARBA" id="ARBA00009558"/>
    </source>
</evidence>
<dbReference type="Pfam" id="PF01129">
    <property type="entry name" value="ART"/>
    <property type="match status" value="1"/>
</dbReference>
<protein>
    <recommendedName>
        <fullName evidence="6">NAD(P)(+)--arginine ADP-ribosyltransferase</fullName>
        <ecNumber evidence="6">2.4.2.31</ecNumber>
    </recommendedName>
    <alternativeName>
        <fullName evidence="6">Mono(ADP-ribosyl)transferase</fullName>
    </alternativeName>
</protein>
<feature type="region of interest" description="Disordered" evidence="7">
    <location>
        <begin position="158"/>
        <end position="179"/>
    </location>
</feature>
<keyword evidence="6" id="KW-0521">NADP</keyword>
<evidence type="ECO:0000256" key="4">
    <source>
        <dbReference type="ARBA" id="ARBA00022695"/>
    </source>
</evidence>
<reference evidence="8" key="1">
    <citation type="submission" date="2021-02" db="EMBL/GenBank/DDBJ databases">
        <authorList>
            <person name="Nowell W R."/>
        </authorList>
    </citation>
    <scope>NUCLEOTIDE SEQUENCE</scope>
</reference>
<dbReference type="Proteomes" id="UP000663823">
    <property type="component" value="Unassembled WGS sequence"/>
</dbReference>
<dbReference type="Gene3D" id="3.90.176.10">
    <property type="entry name" value="Toxin ADP-ribosyltransferase, Chain A, domain 1"/>
    <property type="match status" value="1"/>
</dbReference>